<reference evidence="4 5" key="1">
    <citation type="journal article" date="2019" name="Int. J. Syst. Evol. Microbiol.">
        <title>The Global Catalogue of Microorganisms (GCM) 10K type strain sequencing project: providing services to taxonomists for standard genome sequencing and annotation.</title>
        <authorList>
            <consortium name="The Broad Institute Genomics Platform"/>
            <consortium name="The Broad Institute Genome Sequencing Center for Infectious Disease"/>
            <person name="Wu L."/>
            <person name="Ma J."/>
        </authorList>
    </citation>
    <scope>NUCLEOTIDE SEQUENCE [LARGE SCALE GENOMIC DNA]</scope>
    <source>
        <strain evidence="4 5">JCM 13250</strain>
    </source>
</reference>
<feature type="compositionally biased region" description="Pro residues" evidence="3">
    <location>
        <begin position="277"/>
        <end position="287"/>
    </location>
</feature>
<evidence type="ECO:0000256" key="1">
    <source>
        <dbReference type="ARBA" id="ARBA00022676"/>
    </source>
</evidence>
<evidence type="ECO:0000313" key="5">
    <source>
        <dbReference type="Proteomes" id="UP001500218"/>
    </source>
</evidence>
<dbReference type="EMBL" id="BAAALT010000084">
    <property type="protein sequence ID" value="GAA1806909.1"/>
    <property type="molecule type" value="Genomic_DNA"/>
</dbReference>
<dbReference type="InterPro" id="IPR004629">
    <property type="entry name" value="WecG_TagA_CpsF"/>
</dbReference>
<gene>
    <name evidence="4" type="ORF">GCM10009682_31070</name>
</gene>
<proteinExistence type="predicted"/>
<evidence type="ECO:0000313" key="4">
    <source>
        <dbReference type="EMBL" id="GAA1806909.1"/>
    </source>
</evidence>
<keyword evidence="5" id="KW-1185">Reference proteome</keyword>
<protein>
    <recommendedName>
        <fullName evidence="6">Glycosyltransferase</fullName>
    </recommendedName>
</protein>
<dbReference type="PANTHER" id="PTHR34136">
    <property type="match status" value="1"/>
</dbReference>
<feature type="region of interest" description="Disordered" evidence="3">
    <location>
        <begin position="270"/>
        <end position="350"/>
    </location>
</feature>
<feature type="compositionally biased region" description="Low complexity" evidence="3">
    <location>
        <begin position="288"/>
        <end position="300"/>
    </location>
</feature>
<organism evidence="4 5">
    <name type="scientific">Luedemannella flava</name>
    <dbReference type="NCBI Taxonomy" id="349316"/>
    <lineage>
        <taxon>Bacteria</taxon>
        <taxon>Bacillati</taxon>
        <taxon>Actinomycetota</taxon>
        <taxon>Actinomycetes</taxon>
        <taxon>Micromonosporales</taxon>
        <taxon>Micromonosporaceae</taxon>
        <taxon>Luedemannella</taxon>
    </lineage>
</organism>
<dbReference type="CDD" id="cd06533">
    <property type="entry name" value="Glyco_transf_WecG_TagA"/>
    <property type="match status" value="1"/>
</dbReference>
<sequence length="350" mass="37439">MRDVTGAGSAMVQTTPPRRRVNLYGVQFDAVTEGDVIAMVRADLSQGRGGRIITPNVDILRRAAKEPEARAHIEASTVVVADGTPLIWAARLAGKALPARVPGSDLIWSLNEAAALDGRSVYLLGGEPGTAEIAVEVLRRRFAGIRIAGHMSPPFGFDTRPEEYAQICADVAATQPDIIFVGLGFPKQERVIARLRESLPQTWFMGCGAAIGFVAGVHSRAPGWMQRSGLEWVHRLGREPRRLARRYLLHDTPFAVRLLSRSLVERLIRGDGAKTPTPRPVPTPRSAPAPAGHASGAVSVPTPPPVPVPRQRGEAVGIARPYLTAPPADGDTTRARGVIRVAPPSDGPTP</sequence>
<dbReference type="RefSeq" id="WP_344131592.1">
    <property type="nucleotide sequence ID" value="NZ_BAAALT010000084.1"/>
</dbReference>
<keyword evidence="1" id="KW-0328">Glycosyltransferase</keyword>
<accession>A0ABN2M554</accession>
<evidence type="ECO:0008006" key="6">
    <source>
        <dbReference type="Google" id="ProtNLM"/>
    </source>
</evidence>
<evidence type="ECO:0000256" key="3">
    <source>
        <dbReference type="SAM" id="MobiDB-lite"/>
    </source>
</evidence>
<name>A0ABN2M554_9ACTN</name>
<dbReference type="Proteomes" id="UP001500218">
    <property type="component" value="Unassembled WGS sequence"/>
</dbReference>
<dbReference type="PANTHER" id="PTHR34136:SF1">
    <property type="entry name" value="UDP-N-ACETYL-D-MANNOSAMINURONIC ACID TRANSFERASE"/>
    <property type="match status" value="1"/>
</dbReference>
<keyword evidence="2" id="KW-0808">Transferase</keyword>
<dbReference type="NCBIfam" id="TIGR00696">
    <property type="entry name" value="wecG_tagA_cpsF"/>
    <property type="match status" value="1"/>
</dbReference>
<comment type="caution">
    <text evidence="4">The sequence shown here is derived from an EMBL/GenBank/DDBJ whole genome shotgun (WGS) entry which is preliminary data.</text>
</comment>
<dbReference type="Pfam" id="PF03808">
    <property type="entry name" value="Glyco_tran_WecG"/>
    <property type="match status" value="1"/>
</dbReference>
<evidence type="ECO:0000256" key="2">
    <source>
        <dbReference type="ARBA" id="ARBA00022679"/>
    </source>
</evidence>